<dbReference type="SMART" id="SM00249">
    <property type="entry name" value="PHD"/>
    <property type="match status" value="1"/>
</dbReference>
<dbReference type="InterPro" id="IPR011011">
    <property type="entry name" value="Znf_FYVE_PHD"/>
</dbReference>
<dbReference type="CDD" id="cd15546">
    <property type="entry name" value="PHD_PHF13_like"/>
    <property type="match status" value="1"/>
</dbReference>
<proteinExistence type="predicted"/>
<dbReference type="SUPFAM" id="SSF57903">
    <property type="entry name" value="FYVE/PHD zinc finger"/>
    <property type="match status" value="1"/>
</dbReference>
<feature type="compositionally biased region" description="Low complexity" evidence="6">
    <location>
        <begin position="64"/>
        <end position="97"/>
    </location>
</feature>
<dbReference type="Proteomes" id="UP001519460">
    <property type="component" value="Unassembled WGS sequence"/>
</dbReference>
<feature type="region of interest" description="Disordered" evidence="6">
    <location>
        <begin position="44"/>
        <end position="105"/>
    </location>
</feature>
<dbReference type="Pfam" id="PF20826">
    <property type="entry name" value="PHD_5"/>
    <property type="match status" value="1"/>
</dbReference>
<keyword evidence="5" id="KW-0539">Nucleus</keyword>
<name>A0ABD0JXM6_9CAEN</name>
<accession>A0ABD0JXM6</accession>
<comment type="caution">
    <text evidence="9">The sequence shown here is derived from an EMBL/GenBank/DDBJ whole genome shotgun (WGS) entry which is preliminary data.</text>
</comment>
<dbReference type="AlphaFoldDB" id="A0ABD0JXM6"/>
<evidence type="ECO:0000259" key="8">
    <source>
        <dbReference type="SMART" id="SM00249"/>
    </source>
</evidence>
<dbReference type="PANTHER" id="PTHR14571:SF14">
    <property type="entry name" value="ZINC FINGER PHD-TYPE DOMAIN-CONTAINING PROTEIN"/>
    <property type="match status" value="1"/>
</dbReference>
<evidence type="ECO:0000256" key="3">
    <source>
        <dbReference type="ARBA" id="ARBA00022771"/>
    </source>
</evidence>
<organism evidence="9 10">
    <name type="scientific">Batillaria attramentaria</name>
    <dbReference type="NCBI Taxonomy" id="370345"/>
    <lineage>
        <taxon>Eukaryota</taxon>
        <taxon>Metazoa</taxon>
        <taxon>Spiralia</taxon>
        <taxon>Lophotrochozoa</taxon>
        <taxon>Mollusca</taxon>
        <taxon>Gastropoda</taxon>
        <taxon>Caenogastropoda</taxon>
        <taxon>Sorbeoconcha</taxon>
        <taxon>Cerithioidea</taxon>
        <taxon>Batillariidae</taxon>
        <taxon>Batillaria</taxon>
    </lineage>
</organism>
<evidence type="ECO:0000313" key="10">
    <source>
        <dbReference type="Proteomes" id="UP001519460"/>
    </source>
</evidence>
<gene>
    <name evidence="9" type="ORF">BaRGS_00028976</name>
</gene>
<keyword evidence="7" id="KW-0732">Signal</keyword>
<evidence type="ECO:0000256" key="5">
    <source>
        <dbReference type="ARBA" id="ARBA00023242"/>
    </source>
</evidence>
<keyword evidence="4" id="KW-0862">Zinc</keyword>
<evidence type="ECO:0000256" key="1">
    <source>
        <dbReference type="ARBA" id="ARBA00004123"/>
    </source>
</evidence>
<dbReference type="Gene3D" id="3.30.40.10">
    <property type="entry name" value="Zinc/RING finger domain, C3HC4 (zinc finger)"/>
    <property type="match status" value="1"/>
</dbReference>
<dbReference type="InterPro" id="IPR001965">
    <property type="entry name" value="Znf_PHD"/>
</dbReference>
<dbReference type="PANTHER" id="PTHR14571">
    <property type="entry name" value="HISTONE-LYSINE N-METHYLTRANSFERASE SET-26-RELATED"/>
    <property type="match status" value="1"/>
</dbReference>
<dbReference type="GO" id="GO:0008270">
    <property type="term" value="F:zinc ion binding"/>
    <property type="evidence" value="ECO:0007669"/>
    <property type="project" value="UniProtKB-KW"/>
</dbReference>
<sequence length="179" mass="19848">MLVTVLQKSLALFALSLCHEFSHLRVRATGQVKKNKAAVQSGRFIDPTQELRQENNMSPVDLDSGGSLSENYMSSSENYMSESSSSTSGASDTEQSSAGNSPTGQIGEDANLVTCFCLKPYANRPMIECSECMQWIHFSCAKIRKSNIPDTFVCQPCRDAKYTVRKSDRRRTSSKRLTI</sequence>
<evidence type="ECO:0000256" key="6">
    <source>
        <dbReference type="SAM" id="MobiDB-lite"/>
    </source>
</evidence>
<evidence type="ECO:0000256" key="4">
    <source>
        <dbReference type="ARBA" id="ARBA00022833"/>
    </source>
</evidence>
<keyword evidence="10" id="KW-1185">Reference proteome</keyword>
<dbReference type="EMBL" id="JACVVK020000295">
    <property type="protein sequence ID" value="KAK7479796.1"/>
    <property type="molecule type" value="Genomic_DNA"/>
</dbReference>
<evidence type="ECO:0000256" key="2">
    <source>
        <dbReference type="ARBA" id="ARBA00022723"/>
    </source>
</evidence>
<reference evidence="9 10" key="1">
    <citation type="journal article" date="2023" name="Sci. Data">
        <title>Genome assembly of the Korean intertidal mud-creeper Batillaria attramentaria.</title>
        <authorList>
            <person name="Patra A.K."/>
            <person name="Ho P.T."/>
            <person name="Jun S."/>
            <person name="Lee S.J."/>
            <person name="Kim Y."/>
            <person name="Won Y.J."/>
        </authorList>
    </citation>
    <scope>NUCLEOTIDE SEQUENCE [LARGE SCALE GENOMIC DNA]</scope>
    <source>
        <strain evidence="9">Wonlab-2016</strain>
    </source>
</reference>
<feature type="chain" id="PRO_5044804092" description="Zinc finger PHD-type domain-containing protein" evidence="7">
    <location>
        <begin position="19"/>
        <end position="179"/>
    </location>
</feature>
<evidence type="ECO:0000313" key="9">
    <source>
        <dbReference type="EMBL" id="KAK7479796.1"/>
    </source>
</evidence>
<feature type="domain" description="Zinc finger PHD-type" evidence="8">
    <location>
        <begin position="114"/>
        <end position="158"/>
    </location>
</feature>
<keyword evidence="3" id="KW-0863">Zinc-finger</keyword>
<comment type="subcellular location">
    <subcellularLocation>
        <location evidence="1">Nucleus</location>
    </subcellularLocation>
</comment>
<dbReference type="GO" id="GO:0005634">
    <property type="term" value="C:nucleus"/>
    <property type="evidence" value="ECO:0007669"/>
    <property type="project" value="UniProtKB-SubCell"/>
</dbReference>
<keyword evidence="2" id="KW-0479">Metal-binding</keyword>
<feature type="signal peptide" evidence="7">
    <location>
        <begin position="1"/>
        <end position="18"/>
    </location>
</feature>
<evidence type="ECO:0000256" key="7">
    <source>
        <dbReference type="SAM" id="SignalP"/>
    </source>
</evidence>
<dbReference type="InterPro" id="IPR013083">
    <property type="entry name" value="Znf_RING/FYVE/PHD"/>
</dbReference>
<protein>
    <recommendedName>
        <fullName evidence="8">Zinc finger PHD-type domain-containing protein</fullName>
    </recommendedName>
</protein>